<dbReference type="GO" id="GO:0005886">
    <property type="term" value="C:plasma membrane"/>
    <property type="evidence" value="ECO:0007669"/>
    <property type="project" value="TreeGrafter"/>
</dbReference>
<feature type="transmembrane region" description="Helical" evidence="9">
    <location>
        <begin position="199"/>
        <end position="227"/>
    </location>
</feature>
<evidence type="ECO:0000256" key="3">
    <source>
        <dbReference type="ARBA" id="ARBA00022989"/>
    </source>
</evidence>
<keyword evidence="7" id="KW-0807">Transducer</keyword>
<sequence length="393" mass="44514">MDTGRCVLFPTLGCPDDLTPTETAVLRFRAYVIPVLLCIGIPSNLFVLAIFIRLQMKAACRFNIYAMGIAIAHLFQCVFQALLDHFIGRGLWYASGCQLTFKLDILSEVSCKIVAYTPAATQLLSAMLLVSFTIDRTVTVYRPIQSRGDIYLGYAYLGVLICFLFSFLSFIPAALYYVIVEKDDGTCRCQLLDPTAAGARYVILMSAFCSYTVPTFVILILNVLICYKLKYIVQGKRLEAKTTARQKIERRRILGHLGVCSLFLFLSMPLVIVMAIRQYSDAMQYADGCPEYHQEIVQLTKFFNSFIAIQYTSEIWVYLIFLPNVRSEAVRLLCGCKCLMKFEVVRRFFERYVRITSSQRRQKLANMSEKVGKKVKGEREGEGDSAGTTATDR</sequence>
<evidence type="ECO:0000256" key="9">
    <source>
        <dbReference type="SAM" id="Phobius"/>
    </source>
</evidence>
<evidence type="ECO:0000256" key="8">
    <source>
        <dbReference type="SAM" id="MobiDB-lite"/>
    </source>
</evidence>
<dbReference type="CDD" id="cd00637">
    <property type="entry name" value="7tm_classA_rhodopsin-like"/>
    <property type="match status" value="1"/>
</dbReference>
<dbReference type="PANTHER" id="PTHR24243:SF233">
    <property type="entry name" value="THYROTROPIN-RELEASING HORMONE RECEPTOR"/>
    <property type="match status" value="1"/>
</dbReference>
<feature type="transmembrane region" description="Helical" evidence="9">
    <location>
        <begin position="154"/>
        <end position="179"/>
    </location>
</feature>
<dbReference type="EMBL" id="UYRU01060545">
    <property type="protein sequence ID" value="VDN14839.1"/>
    <property type="molecule type" value="Genomic_DNA"/>
</dbReference>
<evidence type="ECO:0000256" key="7">
    <source>
        <dbReference type="ARBA" id="ARBA00023224"/>
    </source>
</evidence>
<organism evidence="11 12">
    <name type="scientific">Dibothriocephalus latus</name>
    <name type="common">Fish tapeworm</name>
    <name type="synonym">Diphyllobothrium latum</name>
    <dbReference type="NCBI Taxonomy" id="60516"/>
    <lineage>
        <taxon>Eukaryota</taxon>
        <taxon>Metazoa</taxon>
        <taxon>Spiralia</taxon>
        <taxon>Lophotrochozoa</taxon>
        <taxon>Platyhelminthes</taxon>
        <taxon>Cestoda</taxon>
        <taxon>Eucestoda</taxon>
        <taxon>Diphyllobothriidea</taxon>
        <taxon>Diphyllobothriidae</taxon>
        <taxon>Dibothriocephalus</taxon>
    </lineage>
</organism>
<keyword evidence="2 9" id="KW-0812">Transmembrane</keyword>
<keyword evidence="3 9" id="KW-1133">Transmembrane helix</keyword>
<feature type="domain" description="G-protein coupled receptors family 1 profile" evidence="10">
    <location>
        <begin position="43"/>
        <end position="318"/>
    </location>
</feature>
<dbReference type="InterPro" id="IPR000276">
    <property type="entry name" value="GPCR_Rhodpsn"/>
</dbReference>
<feature type="transmembrane region" description="Helical" evidence="9">
    <location>
        <begin position="253"/>
        <end position="276"/>
    </location>
</feature>
<evidence type="ECO:0000256" key="5">
    <source>
        <dbReference type="ARBA" id="ARBA00023136"/>
    </source>
</evidence>
<dbReference type="InterPro" id="IPR017452">
    <property type="entry name" value="GPCR_Rhodpsn_7TM"/>
</dbReference>
<proteinExistence type="predicted"/>
<dbReference type="PROSITE" id="PS50262">
    <property type="entry name" value="G_PROTEIN_RECEP_F1_2"/>
    <property type="match status" value="1"/>
</dbReference>
<dbReference type="OrthoDB" id="9999179at2759"/>
<evidence type="ECO:0000259" key="10">
    <source>
        <dbReference type="PROSITE" id="PS50262"/>
    </source>
</evidence>
<keyword evidence="12" id="KW-1185">Reference proteome</keyword>
<evidence type="ECO:0000256" key="4">
    <source>
        <dbReference type="ARBA" id="ARBA00023040"/>
    </source>
</evidence>
<feature type="compositionally biased region" description="Basic and acidic residues" evidence="8">
    <location>
        <begin position="370"/>
        <end position="382"/>
    </location>
</feature>
<dbReference type="AlphaFoldDB" id="A0A3P7P2C4"/>
<accession>A0A3P7P2C4</accession>
<feature type="transmembrane region" description="Helical" evidence="9">
    <location>
        <begin position="64"/>
        <end position="83"/>
    </location>
</feature>
<evidence type="ECO:0000256" key="2">
    <source>
        <dbReference type="ARBA" id="ARBA00022692"/>
    </source>
</evidence>
<reference evidence="11 12" key="1">
    <citation type="submission" date="2018-11" db="EMBL/GenBank/DDBJ databases">
        <authorList>
            <consortium name="Pathogen Informatics"/>
        </authorList>
    </citation>
    <scope>NUCLEOTIDE SEQUENCE [LARGE SCALE GENOMIC DNA]</scope>
</reference>
<dbReference type="Proteomes" id="UP000281553">
    <property type="component" value="Unassembled WGS sequence"/>
</dbReference>
<keyword evidence="6" id="KW-0675">Receptor</keyword>
<feature type="region of interest" description="Disordered" evidence="8">
    <location>
        <begin position="363"/>
        <end position="393"/>
    </location>
</feature>
<protein>
    <recommendedName>
        <fullName evidence="10">G-protein coupled receptors family 1 profile domain-containing protein</fullName>
    </recommendedName>
</protein>
<keyword evidence="4" id="KW-0297">G-protein coupled receptor</keyword>
<dbReference type="GO" id="GO:0004930">
    <property type="term" value="F:G protein-coupled receptor activity"/>
    <property type="evidence" value="ECO:0007669"/>
    <property type="project" value="UniProtKB-KW"/>
</dbReference>
<dbReference type="SUPFAM" id="SSF81321">
    <property type="entry name" value="Family A G protein-coupled receptor-like"/>
    <property type="match status" value="1"/>
</dbReference>
<dbReference type="Pfam" id="PF00001">
    <property type="entry name" value="7tm_1"/>
    <property type="match status" value="1"/>
</dbReference>
<feature type="transmembrane region" description="Helical" evidence="9">
    <location>
        <begin position="113"/>
        <end position="134"/>
    </location>
</feature>
<dbReference type="Gene3D" id="1.20.1070.10">
    <property type="entry name" value="Rhodopsin 7-helix transmembrane proteins"/>
    <property type="match status" value="1"/>
</dbReference>
<comment type="subcellular location">
    <subcellularLocation>
        <location evidence="1">Membrane</location>
        <topology evidence="1">Multi-pass membrane protein</topology>
    </subcellularLocation>
</comment>
<evidence type="ECO:0000256" key="6">
    <source>
        <dbReference type="ARBA" id="ARBA00023170"/>
    </source>
</evidence>
<evidence type="ECO:0000256" key="1">
    <source>
        <dbReference type="ARBA" id="ARBA00004141"/>
    </source>
</evidence>
<dbReference type="PRINTS" id="PR00237">
    <property type="entry name" value="GPCRRHODOPSN"/>
</dbReference>
<gene>
    <name evidence="11" type="ORF">DILT_LOCUS10670</name>
</gene>
<evidence type="ECO:0000313" key="11">
    <source>
        <dbReference type="EMBL" id="VDN14839.1"/>
    </source>
</evidence>
<keyword evidence="5 9" id="KW-0472">Membrane</keyword>
<name>A0A3P7P2C4_DIBLA</name>
<feature type="transmembrane region" description="Helical" evidence="9">
    <location>
        <begin position="31"/>
        <end position="52"/>
    </location>
</feature>
<dbReference type="PANTHER" id="PTHR24243">
    <property type="entry name" value="G-PROTEIN COUPLED RECEPTOR"/>
    <property type="match status" value="1"/>
</dbReference>
<evidence type="ECO:0000313" key="12">
    <source>
        <dbReference type="Proteomes" id="UP000281553"/>
    </source>
</evidence>